<gene>
    <name evidence="1" type="ORF">PLOB_00046126</name>
</gene>
<dbReference type="EMBL" id="CALNXK010000081">
    <property type="protein sequence ID" value="CAH3147505.1"/>
    <property type="molecule type" value="Genomic_DNA"/>
</dbReference>
<accession>A0ABN8PNG1</accession>
<protein>
    <submittedName>
        <fullName evidence="1">Uncharacterized protein</fullName>
    </submittedName>
</protein>
<keyword evidence="2" id="KW-1185">Reference proteome</keyword>
<evidence type="ECO:0000313" key="1">
    <source>
        <dbReference type="EMBL" id="CAH3147505.1"/>
    </source>
</evidence>
<sequence>MAYTPKGKGAGVVKDVVDTINGLGIFPNDHKFLCRVAWVESKYGEDPNTYRSGYYGGIWQVDEVGYRETVIQTGLKKYWDQIKAKLGIDWTQTSWQDLEKPLYSGLASRLFLARLSPPIPTDLPSQAQYWKTHYNTVAGSGTVQKFIDDVKQAHGCAV</sequence>
<name>A0ABN8PNG1_9CNID</name>
<evidence type="ECO:0000313" key="2">
    <source>
        <dbReference type="Proteomes" id="UP001159405"/>
    </source>
</evidence>
<proteinExistence type="predicted"/>
<organism evidence="1 2">
    <name type="scientific">Porites lobata</name>
    <dbReference type="NCBI Taxonomy" id="104759"/>
    <lineage>
        <taxon>Eukaryota</taxon>
        <taxon>Metazoa</taxon>
        <taxon>Cnidaria</taxon>
        <taxon>Anthozoa</taxon>
        <taxon>Hexacorallia</taxon>
        <taxon>Scleractinia</taxon>
        <taxon>Fungiina</taxon>
        <taxon>Poritidae</taxon>
        <taxon>Porites</taxon>
    </lineage>
</organism>
<dbReference type="Proteomes" id="UP001159405">
    <property type="component" value="Unassembled WGS sequence"/>
</dbReference>
<comment type="caution">
    <text evidence="1">The sequence shown here is derived from an EMBL/GenBank/DDBJ whole genome shotgun (WGS) entry which is preliminary data.</text>
</comment>
<reference evidence="1 2" key="1">
    <citation type="submission" date="2022-05" db="EMBL/GenBank/DDBJ databases">
        <authorList>
            <consortium name="Genoscope - CEA"/>
            <person name="William W."/>
        </authorList>
    </citation>
    <scope>NUCLEOTIDE SEQUENCE [LARGE SCALE GENOMIC DNA]</scope>
</reference>